<gene>
    <name evidence="1" type="ORF">U771_22415</name>
</gene>
<protein>
    <submittedName>
        <fullName evidence="1">Uncharacterized protein</fullName>
    </submittedName>
</protein>
<dbReference type="Proteomes" id="UP000018725">
    <property type="component" value="Chromosome"/>
</dbReference>
<evidence type="ECO:0000313" key="1">
    <source>
        <dbReference type="EMBL" id="AHC36974.1"/>
    </source>
</evidence>
<dbReference type="EMBL" id="CP006852">
    <property type="protein sequence ID" value="AHC36974.1"/>
    <property type="molecule type" value="Genomic_DNA"/>
</dbReference>
<proteinExistence type="predicted"/>
<evidence type="ECO:0000313" key="2">
    <source>
        <dbReference type="Proteomes" id="UP000018725"/>
    </source>
</evidence>
<name>A0ACA7PB56_9PSED</name>
<reference evidence="1 2" key="1">
    <citation type="journal article" date="2014" name="Genome Announc.">
        <title>Complete Genome Sequence of Pseudomonas sp. Strain TKP, Isolated from a gamma-Hexachlorocyclohexane-Degrading Mixed Culture.</title>
        <authorList>
            <person name="Ohtsubo Y."/>
            <person name="Kishida K."/>
            <person name="Sato T."/>
            <person name="Tabata M."/>
            <person name="Kawasumi T."/>
            <person name="Ogura Y."/>
            <person name="Hayashi T."/>
            <person name="Tsuda M."/>
            <person name="Nagata Y."/>
        </authorList>
    </citation>
    <scope>NUCLEOTIDE SEQUENCE [LARGE SCALE GENOMIC DNA]</scope>
    <source>
        <strain evidence="1 2">TKP</strain>
    </source>
</reference>
<keyword evidence="2" id="KW-1185">Reference proteome</keyword>
<sequence length="54" mass="6063">MILPLLGHLFVPHPKNLKLMSALILVLELAHKSVIKMDKKFLTALRVVFVQTGV</sequence>
<accession>A0ACA7PB56</accession>
<organism evidence="1 2">
    <name type="scientific">Pseudomonas gorinensis</name>
    <dbReference type="NCBI Taxonomy" id="3240790"/>
    <lineage>
        <taxon>Bacteria</taxon>
        <taxon>Pseudomonadati</taxon>
        <taxon>Pseudomonadota</taxon>
        <taxon>Gammaproteobacteria</taxon>
        <taxon>Pseudomonadales</taxon>
        <taxon>Pseudomonadaceae</taxon>
        <taxon>Pseudomonas</taxon>
    </lineage>
</organism>